<dbReference type="GO" id="GO:0003777">
    <property type="term" value="F:microtubule motor activity"/>
    <property type="evidence" value="ECO:0007669"/>
    <property type="project" value="InterPro"/>
</dbReference>
<sequence>MTAGSPEASSVSNGDLSDNINVVVRVRPTNDIETRHKDSHALQYPGEGQILVDEEQTTQTKLFTFSVVFEPEATQEDVLEYCGVKRLCDAALDGFASTIMAYGQTGAGKTYTMTGTEAGKDNQPGLIQLSFAYLFNELKQRKETTYVVRASYLEIYKEHVLDLLNPSPKSLQVRWNKNKGHYAENLFVVECEDIGDLQGVLEEGRKNRQIRSHEMNEHSSRSHTILTVYLNSEQKDFDDPTSYIRKQGKLSFVDLAGSEKTKKTKSQGSTLKEANNINKSLLVLGNCISMLADPKKRNGHIPYRDSTLTKLLSDSLAGNGMALIIACVSPARSNTLETIQTLRYASRARRVKTKPMVRMDPRELTILSLRREVKLLRMENAYLRQQIKNNAGAVKLDKVVSTAVLPKTPDSGLEIDNSEDPIKDRQMVTKYMQENEELRAENAEIHRIREILIRDHEAVCRENERLQNKLRDLEIAATNGEGLSPAMFGSTPTPPLGTPASAGNGSWRTLHELAKQPLPNKNMDKELREIRDTLGSSDSGGSGRRSRQTSQERLLLSPTVTKIGRC</sequence>
<comment type="similarity">
    <text evidence="5 6">Belongs to the TRAFAC class myosin-kinesin ATPase superfamily. Kinesin family.</text>
</comment>
<evidence type="ECO:0000256" key="4">
    <source>
        <dbReference type="ARBA" id="ARBA00023212"/>
    </source>
</evidence>
<accession>A0A7M7J7D0</accession>
<dbReference type="InterPro" id="IPR027640">
    <property type="entry name" value="Kinesin-like_fam"/>
</dbReference>
<dbReference type="InterPro" id="IPR036961">
    <property type="entry name" value="Kinesin_motor_dom_sf"/>
</dbReference>
<organism evidence="9 10">
    <name type="scientific">Varroa destructor</name>
    <name type="common">Honeybee mite</name>
    <dbReference type="NCBI Taxonomy" id="109461"/>
    <lineage>
        <taxon>Eukaryota</taxon>
        <taxon>Metazoa</taxon>
        <taxon>Ecdysozoa</taxon>
        <taxon>Arthropoda</taxon>
        <taxon>Chelicerata</taxon>
        <taxon>Arachnida</taxon>
        <taxon>Acari</taxon>
        <taxon>Parasitiformes</taxon>
        <taxon>Mesostigmata</taxon>
        <taxon>Gamasina</taxon>
        <taxon>Dermanyssoidea</taxon>
        <taxon>Varroidae</taxon>
        <taxon>Varroa</taxon>
    </lineage>
</organism>
<evidence type="ECO:0000313" key="9">
    <source>
        <dbReference type="EnsemblMetazoa" id="XP_022647870"/>
    </source>
</evidence>
<dbReference type="FunFam" id="3.40.850.10:FF:000080">
    <property type="entry name" value="Kinesin-like protein"/>
    <property type="match status" value="1"/>
</dbReference>
<keyword evidence="10" id="KW-1185">Reference proteome</keyword>
<dbReference type="SMART" id="SM00129">
    <property type="entry name" value="KISc"/>
    <property type="match status" value="1"/>
</dbReference>
<dbReference type="PRINTS" id="PR00380">
    <property type="entry name" value="KINESINHEAVY"/>
</dbReference>
<dbReference type="GeneID" id="111244751"/>
<dbReference type="Proteomes" id="UP000594260">
    <property type="component" value="Unplaced"/>
</dbReference>
<dbReference type="PROSITE" id="PS00411">
    <property type="entry name" value="KINESIN_MOTOR_1"/>
    <property type="match status" value="1"/>
</dbReference>
<dbReference type="GO" id="GO:0005875">
    <property type="term" value="C:microtubule associated complex"/>
    <property type="evidence" value="ECO:0007669"/>
    <property type="project" value="TreeGrafter"/>
</dbReference>
<dbReference type="InterPro" id="IPR019821">
    <property type="entry name" value="Kinesin_motor_CS"/>
</dbReference>
<keyword evidence="5 6" id="KW-0505">Motor protein</keyword>
<dbReference type="Pfam" id="PF00225">
    <property type="entry name" value="Kinesin"/>
    <property type="match status" value="1"/>
</dbReference>
<dbReference type="PROSITE" id="PS50067">
    <property type="entry name" value="KINESIN_MOTOR_2"/>
    <property type="match status" value="1"/>
</dbReference>
<evidence type="ECO:0000313" key="10">
    <source>
        <dbReference type="Proteomes" id="UP000594260"/>
    </source>
</evidence>
<keyword evidence="3 5" id="KW-0067">ATP-binding</keyword>
<protein>
    <recommendedName>
        <fullName evidence="6">Kinesin-like protein</fullName>
    </recommendedName>
</protein>
<dbReference type="GO" id="GO:0008017">
    <property type="term" value="F:microtubule binding"/>
    <property type="evidence" value="ECO:0007669"/>
    <property type="project" value="InterPro"/>
</dbReference>
<evidence type="ECO:0000256" key="6">
    <source>
        <dbReference type="RuleBase" id="RU000394"/>
    </source>
</evidence>
<name>A0A7M7J7D0_VARDE</name>
<dbReference type="RefSeq" id="XP_022647870.1">
    <property type="nucleotide sequence ID" value="XM_022792135.1"/>
</dbReference>
<proteinExistence type="inferred from homology"/>
<dbReference type="EnsemblMetazoa" id="XM_022792136">
    <property type="protein sequence ID" value="XP_022647871"/>
    <property type="gene ID" value="LOC111244751"/>
</dbReference>
<dbReference type="GO" id="GO:0007018">
    <property type="term" value="P:microtubule-based movement"/>
    <property type="evidence" value="ECO:0007669"/>
    <property type="project" value="InterPro"/>
</dbReference>
<feature type="region of interest" description="Disordered" evidence="7">
    <location>
        <begin position="533"/>
        <end position="566"/>
    </location>
</feature>
<feature type="region of interest" description="Disordered" evidence="7">
    <location>
        <begin position="482"/>
        <end position="505"/>
    </location>
</feature>
<keyword evidence="4" id="KW-0206">Cytoskeleton</keyword>
<reference evidence="9" key="1">
    <citation type="submission" date="2021-01" db="UniProtKB">
        <authorList>
            <consortium name="EnsemblMetazoa"/>
        </authorList>
    </citation>
    <scope>IDENTIFICATION</scope>
</reference>
<feature type="binding site" evidence="5">
    <location>
        <begin position="103"/>
        <end position="110"/>
    </location>
    <ligand>
        <name>ATP</name>
        <dbReference type="ChEBI" id="CHEBI:30616"/>
    </ligand>
</feature>
<evidence type="ECO:0000256" key="5">
    <source>
        <dbReference type="PROSITE-ProRule" id="PRU00283"/>
    </source>
</evidence>
<dbReference type="Gene3D" id="3.40.850.10">
    <property type="entry name" value="Kinesin motor domain"/>
    <property type="match status" value="1"/>
</dbReference>
<dbReference type="PANTHER" id="PTHR47969">
    <property type="entry name" value="CHROMOSOME-ASSOCIATED KINESIN KIF4A-RELATED"/>
    <property type="match status" value="1"/>
</dbReference>
<evidence type="ECO:0000256" key="7">
    <source>
        <dbReference type="SAM" id="MobiDB-lite"/>
    </source>
</evidence>
<dbReference type="AlphaFoldDB" id="A0A7M7J7D0"/>
<comment type="subcellular location">
    <subcellularLocation>
        <location evidence="1">Cytoplasm</location>
        <location evidence="1">Cytoskeleton</location>
    </subcellularLocation>
</comment>
<evidence type="ECO:0000259" key="8">
    <source>
        <dbReference type="PROSITE" id="PS50067"/>
    </source>
</evidence>
<dbReference type="GO" id="GO:0005524">
    <property type="term" value="F:ATP binding"/>
    <property type="evidence" value="ECO:0007669"/>
    <property type="project" value="UniProtKB-UniRule"/>
</dbReference>
<keyword evidence="4" id="KW-0963">Cytoplasm</keyword>
<keyword evidence="6" id="KW-0493">Microtubule</keyword>
<keyword evidence="2 5" id="KW-0547">Nucleotide-binding</keyword>
<evidence type="ECO:0000256" key="2">
    <source>
        <dbReference type="ARBA" id="ARBA00022741"/>
    </source>
</evidence>
<evidence type="ECO:0000256" key="1">
    <source>
        <dbReference type="ARBA" id="ARBA00004245"/>
    </source>
</evidence>
<feature type="domain" description="Kinesin motor" evidence="8">
    <location>
        <begin position="19"/>
        <end position="351"/>
    </location>
</feature>
<dbReference type="RefSeq" id="XP_022647871.1">
    <property type="nucleotide sequence ID" value="XM_022792136.1"/>
</dbReference>
<dbReference type="CDD" id="cd00106">
    <property type="entry name" value="KISc"/>
    <property type="match status" value="1"/>
</dbReference>
<dbReference type="PANTHER" id="PTHR47969:SF33">
    <property type="entry name" value="KINESIN-LIKE PROTEIN"/>
    <property type="match status" value="1"/>
</dbReference>
<dbReference type="GO" id="GO:0007052">
    <property type="term" value="P:mitotic spindle organization"/>
    <property type="evidence" value="ECO:0007669"/>
    <property type="project" value="TreeGrafter"/>
</dbReference>
<evidence type="ECO:0000256" key="3">
    <source>
        <dbReference type="ARBA" id="ARBA00022840"/>
    </source>
</evidence>
<dbReference type="GO" id="GO:0005874">
    <property type="term" value="C:microtubule"/>
    <property type="evidence" value="ECO:0007669"/>
    <property type="project" value="UniProtKB-KW"/>
</dbReference>
<dbReference type="SUPFAM" id="SSF52540">
    <property type="entry name" value="P-loop containing nucleoside triphosphate hydrolases"/>
    <property type="match status" value="1"/>
</dbReference>
<dbReference type="InterPro" id="IPR027417">
    <property type="entry name" value="P-loop_NTPase"/>
</dbReference>
<dbReference type="EnsemblMetazoa" id="XM_022792135">
    <property type="protein sequence ID" value="XP_022647870"/>
    <property type="gene ID" value="LOC111244751"/>
</dbReference>
<dbReference type="GO" id="GO:0051231">
    <property type="term" value="P:spindle elongation"/>
    <property type="evidence" value="ECO:0007669"/>
    <property type="project" value="TreeGrafter"/>
</dbReference>
<dbReference type="InterPro" id="IPR001752">
    <property type="entry name" value="Kinesin_motor_dom"/>
</dbReference>